<comment type="catalytic activity">
    <reaction evidence="7">
        <text>shikimate + NADP(+) = 3-dehydroshikimate + NADPH + H(+)</text>
        <dbReference type="Rhea" id="RHEA:17737"/>
        <dbReference type="ChEBI" id="CHEBI:15378"/>
        <dbReference type="ChEBI" id="CHEBI:16630"/>
        <dbReference type="ChEBI" id="CHEBI:36208"/>
        <dbReference type="ChEBI" id="CHEBI:57783"/>
        <dbReference type="ChEBI" id="CHEBI:58349"/>
        <dbReference type="EC" id="1.1.1.25"/>
    </reaction>
</comment>
<dbReference type="PANTHER" id="PTHR21089:SF1">
    <property type="entry name" value="BIFUNCTIONAL 3-DEHYDROQUINATE DEHYDRATASE_SHIKIMATE DEHYDROGENASE, CHLOROPLASTIC"/>
    <property type="match status" value="1"/>
</dbReference>
<evidence type="ECO:0000256" key="2">
    <source>
        <dbReference type="ARBA" id="ARBA00012962"/>
    </source>
</evidence>
<feature type="domain" description="SDH C-terminal" evidence="9">
    <location>
        <begin position="258"/>
        <end position="285"/>
    </location>
</feature>
<dbReference type="GO" id="GO:0050661">
    <property type="term" value="F:NADP binding"/>
    <property type="evidence" value="ECO:0007669"/>
    <property type="project" value="InterPro"/>
</dbReference>
<dbReference type="Pfam" id="PF18317">
    <property type="entry name" value="SDH_C"/>
    <property type="match status" value="1"/>
</dbReference>
<evidence type="ECO:0000313" key="10">
    <source>
        <dbReference type="EMBL" id="HIT94593.1"/>
    </source>
</evidence>
<dbReference type="GO" id="GO:0009423">
    <property type="term" value="P:chorismate biosynthetic process"/>
    <property type="evidence" value="ECO:0007669"/>
    <property type="project" value="UniProtKB-UniRule"/>
</dbReference>
<dbReference type="GO" id="GO:0019632">
    <property type="term" value="P:shikimate metabolic process"/>
    <property type="evidence" value="ECO:0007669"/>
    <property type="project" value="InterPro"/>
</dbReference>
<keyword evidence="6 7" id="KW-0057">Aromatic amino acid biosynthesis</keyword>
<comment type="similarity">
    <text evidence="7">Belongs to the shikimate dehydrogenase family.</text>
</comment>
<evidence type="ECO:0000313" key="11">
    <source>
        <dbReference type="Proteomes" id="UP000824160"/>
    </source>
</evidence>
<dbReference type="Gene3D" id="3.40.50.10860">
    <property type="entry name" value="Leucine Dehydrogenase, chain A, domain 1"/>
    <property type="match status" value="1"/>
</dbReference>
<comment type="subunit">
    <text evidence="7">Homodimer.</text>
</comment>
<dbReference type="EC" id="1.1.1.25" evidence="2 7"/>
<feature type="binding site" evidence="7">
    <location>
        <begin position="135"/>
        <end position="139"/>
    </location>
    <ligand>
        <name>NADP(+)</name>
        <dbReference type="ChEBI" id="CHEBI:58349"/>
    </ligand>
</feature>
<feature type="binding site" evidence="7">
    <location>
        <position position="237"/>
    </location>
    <ligand>
        <name>shikimate</name>
        <dbReference type="ChEBI" id="CHEBI:36208"/>
    </ligand>
</feature>
<feature type="binding site" evidence="7">
    <location>
        <position position="265"/>
    </location>
    <ligand>
        <name>shikimate</name>
        <dbReference type="ChEBI" id="CHEBI:36208"/>
    </ligand>
</feature>
<dbReference type="InterPro" id="IPR022893">
    <property type="entry name" value="Shikimate_DH_fam"/>
</dbReference>
<evidence type="ECO:0000259" key="8">
    <source>
        <dbReference type="Pfam" id="PF08501"/>
    </source>
</evidence>
<organism evidence="10 11">
    <name type="scientific">Candidatus Faecivivens stercoripullorum</name>
    <dbReference type="NCBI Taxonomy" id="2840805"/>
    <lineage>
        <taxon>Bacteria</taxon>
        <taxon>Bacillati</taxon>
        <taxon>Bacillota</taxon>
        <taxon>Clostridia</taxon>
        <taxon>Eubacteriales</taxon>
        <taxon>Oscillospiraceae</taxon>
        <taxon>Oscillospiraceae incertae sedis</taxon>
        <taxon>Candidatus Faecivivens</taxon>
    </lineage>
</organism>
<comment type="pathway">
    <text evidence="1 7">Metabolic intermediate biosynthesis; chorismate biosynthesis; chorismate from D-erythrose 4-phosphate and phosphoenolpyruvate: step 4/7.</text>
</comment>
<evidence type="ECO:0000256" key="7">
    <source>
        <dbReference type="HAMAP-Rule" id="MF_00222"/>
    </source>
</evidence>
<feature type="binding site" evidence="7">
    <location>
        <position position="94"/>
    </location>
    <ligand>
        <name>shikimate</name>
        <dbReference type="ChEBI" id="CHEBI:36208"/>
    </ligand>
</feature>
<dbReference type="Pfam" id="PF08501">
    <property type="entry name" value="Shikimate_dh_N"/>
    <property type="match status" value="1"/>
</dbReference>
<dbReference type="InterPro" id="IPR011342">
    <property type="entry name" value="Shikimate_DH"/>
</dbReference>
<evidence type="ECO:0000259" key="9">
    <source>
        <dbReference type="Pfam" id="PF18317"/>
    </source>
</evidence>
<feature type="binding site" evidence="7">
    <location>
        <position position="235"/>
    </location>
    <ligand>
        <name>NADP(+)</name>
        <dbReference type="ChEBI" id="CHEBI:58349"/>
    </ligand>
</feature>
<reference evidence="10" key="2">
    <citation type="journal article" date="2021" name="PeerJ">
        <title>Extensive microbial diversity within the chicken gut microbiome revealed by metagenomics and culture.</title>
        <authorList>
            <person name="Gilroy R."/>
            <person name="Ravi A."/>
            <person name="Getino M."/>
            <person name="Pursley I."/>
            <person name="Horton D.L."/>
            <person name="Alikhan N.F."/>
            <person name="Baker D."/>
            <person name="Gharbi K."/>
            <person name="Hall N."/>
            <person name="Watson M."/>
            <person name="Adriaenssens E.M."/>
            <person name="Foster-Nyarko E."/>
            <person name="Jarju S."/>
            <person name="Secka A."/>
            <person name="Antonio M."/>
            <person name="Oren A."/>
            <person name="Chaudhuri R.R."/>
            <person name="La Ragione R."/>
            <person name="Hildebrand F."/>
            <person name="Pallen M.J."/>
        </authorList>
    </citation>
    <scope>NUCLEOTIDE SEQUENCE</scope>
    <source>
        <strain evidence="10">ChiBcec7-5410</strain>
    </source>
</reference>
<feature type="active site" description="Proton acceptor" evidence="7">
    <location>
        <position position="73"/>
    </location>
</feature>
<feature type="binding site" evidence="7">
    <location>
        <begin position="22"/>
        <end position="24"/>
    </location>
    <ligand>
        <name>shikimate</name>
        <dbReference type="ChEBI" id="CHEBI:36208"/>
    </ligand>
</feature>
<dbReference type="InterPro" id="IPR046346">
    <property type="entry name" value="Aminoacid_DH-like_N_sf"/>
</dbReference>
<dbReference type="Proteomes" id="UP000824160">
    <property type="component" value="Unassembled WGS sequence"/>
</dbReference>
<dbReference type="SUPFAM" id="SSF53223">
    <property type="entry name" value="Aminoacid dehydrogenase-like, N-terminal domain"/>
    <property type="match status" value="1"/>
</dbReference>
<name>A0A9D1H6K2_9FIRM</name>
<evidence type="ECO:0000256" key="3">
    <source>
        <dbReference type="ARBA" id="ARBA00022605"/>
    </source>
</evidence>
<proteinExistence type="inferred from homology"/>
<dbReference type="InterPro" id="IPR013708">
    <property type="entry name" value="Shikimate_DH-bd_N"/>
</dbReference>
<dbReference type="GO" id="GO:0004764">
    <property type="term" value="F:shikimate 3-dehydrogenase (NADP+) activity"/>
    <property type="evidence" value="ECO:0007669"/>
    <property type="project" value="UniProtKB-UniRule"/>
</dbReference>
<dbReference type="HAMAP" id="MF_00222">
    <property type="entry name" value="Shikimate_DH_AroE"/>
    <property type="match status" value="1"/>
</dbReference>
<feature type="domain" description="Shikimate dehydrogenase substrate binding N-terminal" evidence="8">
    <location>
        <begin position="14"/>
        <end position="96"/>
    </location>
</feature>
<feature type="binding site" evidence="7">
    <location>
        <position position="258"/>
    </location>
    <ligand>
        <name>NADP(+)</name>
        <dbReference type="ChEBI" id="CHEBI:58349"/>
    </ligand>
</feature>
<sequence>MKQEITGHTALYCLLGSPVAHSISPQMHNASFLHHGIDARYLAFDVKPEQLADAINGLKAIGVKGFNLTMPLKREMVPFCDRLSPAAEICGAVNTVINENGILTGTTTDGIGYLLSAKDAAGFDDLHGKKIVQLGAGGAGVSALVQAALDGAAQIDLFNAHARPELLRIVDQLQTRTRCDVRFHLLADQDALKKAVGQADLLVNTTPVGMAPDLEGQSLITDPGWFHKNLVVSDMIYEPMETKLLALARQAGCKTFNGLYMLLYQGAASFKIWTGLEMPVEEIKKKYFTPKKR</sequence>
<feature type="binding site" evidence="7">
    <location>
        <position position="109"/>
    </location>
    <ligand>
        <name>shikimate</name>
        <dbReference type="ChEBI" id="CHEBI:36208"/>
    </ligand>
</feature>
<gene>
    <name evidence="7 10" type="primary">aroE</name>
    <name evidence="10" type="ORF">IAC43_05370</name>
</gene>
<comment type="function">
    <text evidence="7">Involved in the biosynthesis of the chorismate, which leads to the biosynthesis of aromatic amino acids. Catalyzes the reversible NADPH linked reduction of 3-dehydroshikimate (DHSA) to yield shikimate (SA).</text>
</comment>
<dbReference type="NCBIfam" id="TIGR00507">
    <property type="entry name" value="aroE"/>
    <property type="match status" value="1"/>
</dbReference>
<dbReference type="InterPro" id="IPR036291">
    <property type="entry name" value="NAD(P)-bd_dom_sf"/>
</dbReference>
<dbReference type="GO" id="GO:0008652">
    <property type="term" value="P:amino acid biosynthetic process"/>
    <property type="evidence" value="ECO:0007669"/>
    <property type="project" value="UniProtKB-KW"/>
</dbReference>
<dbReference type="InterPro" id="IPR041121">
    <property type="entry name" value="SDH_C"/>
</dbReference>
<evidence type="ECO:0000256" key="1">
    <source>
        <dbReference type="ARBA" id="ARBA00004871"/>
    </source>
</evidence>
<comment type="caution">
    <text evidence="10">The sequence shown here is derived from an EMBL/GenBank/DDBJ whole genome shotgun (WGS) entry which is preliminary data.</text>
</comment>
<dbReference type="Gene3D" id="3.40.50.720">
    <property type="entry name" value="NAD(P)-binding Rossmann-like Domain"/>
    <property type="match status" value="1"/>
</dbReference>
<keyword evidence="4 7" id="KW-0521">NADP</keyword>
<dbReference type="PANTHER" id="PTHR21089">
    <property type="entry name" value="SHIKIMATE DEHYDROGENASE"/>
    <property type="match status" value="1"/>
</dbReference>
<dbReference type="GO" id="GO:0009073">
    <property type="term" value="P:aromatic amino acid family biosynthetic process"/>
    <property type="evidence" value="ECO:0007669"/>
    <property type="project" value="UniProtKB-KW"/>
</dbReference>
<evidence type="ECO:0000256" key="6">
    <source>
        <dbReference type="ARBA" id="ARBA00023141"/>
    </source>
</evidence>
<evidence type="ECO:0000256" key="5">
    <source>
        <dbReference type="ARBA" id="ARBA00023002"/>
    </source>
</evidence>
<dbReference type="CDD" id="cd01065">
    <property type="entry name" value="NAD_bind_Shikimate_DH"/>
    <property type="match status" value="1"/>
</dbReference>
<reference evidence="10" key="1">
    <citation type="submission" date="2020-10" db="EMBL/GenBank/DDBJ databases">
        <authorList>
            <person name="Gilroy R."/>
        </authorList>
    </citation>
    <scope>NUCLEOTIDE SEQUENCE</scope>
    <source>
        <strain evidence="10">ChiBcec7-5410</strain>
    </source>
</reference>
<comment type="caution">
    <text evidence="7">Lacks conserved residue(s) required for the propagation of feature annotation.</text>
</comment>
<feature type="binding site" evidence="7">
    <location>
        <position position="69"/>
    </location>
    <ligand>
        <name>shikimate</name>
        <dbReference type="ChEBI" id="CHEBI:36208"/>
    </ligand>
</feature>
<evidence type="ECO:0000256" key="4">
    <source>
        <dbReference type="ARBA" id="ARBA00022857"/>
    </source>
</evidence>
<keyword evidence="5 7" id="KW-0560">Oxidoreductase</keyword>
<keyword evidence="3 7" id="KW-0028">Amino-acid biosynthesis</keyword>
<dbReference type="SUPFAM" id="SSF51735">
    <property type="entry name" value="NAD(P)-binding Rossmann-fold domains"/>
    <property type="match status" value="1"/>
</dbReference>
<dbReference type="AlphaFoldDB" id="A0A9D1H6K2"/>
<accession>A0A9D1H6K2</accession>
<dbReference type="EMBL" id="DVLW01000148">
    <property type="protein sequence ID" value="HIT94593.1"/>
    <property type="molecule type" value="Genomic_DNA"/>
</dbReference>
<protein>
    <recommendedName>
        <fullName evidence="2 7">Shikimate dehydrogenase (NADP(+))</fullName>
        <shortName evidence="7">SDH</shortName>
        <ecNumber evidence="2 7">1.1.1.25</ecNumber>
    </recommendedName>
</protein>